<name>A0A1I1JVU4_RUMAL</name>
<dbReference type="PANTHER" id="PTHR43017">
    <property type="entry name" value="GALACTOSIDE O-ACETYLTRANSFERASE"/>
    <property type="match status" value="1"/>
</dbReference>
<dbReference type="InterPro" id="IPR024688">
    <property type="entry name" value="Mac_dom"/>
</dbReference>
<evidence type="ECO:0000256" key="1">
    <source>
        <dbReference type="ARBA" id="ARBA00007274"/>
    </source>
</evidence>
<keyword evidence="3" id="KW-0677">Repeat</keyword>
<comment type="similarity">
    <text evidence="1 5">Belongs to the transferase hexapeptide repeat family.</text>
</comment>
<dbReference type="Pfam" id="PF00132">
    <property type="entry name" value="Hexapep"/>
    <property type="match status" value="1"/>
</dbReference>
<dbReference type="Pfam" id="PF12464">
    <property type="entry name" value="Mac"/>
    <property type="match status" value="1"/>
</dbReference>
<dbReference type="RefSeq" id="WP_074961305.1">
    <property type="nucleotide sequence ID" value="NZ_FOKQ01000014.1"/>
</dbReference>
<dbReference type="GO" id="GO:0008870">
    <property type="term" value="F:galactoside O-acetyltransferase activity"/>
    <property type="evidence" value="ECO:0007669"/>
    <property type="project" value="TreeGrafter"/>
</dbReference>
<evidence type="ECO:0000256" key="4">
    <source>
        <dbReference type="ARBA" id="ARBA00023315"/>
    </source>
</evidence>
<dbReference type="SUPFAM" id="SSF51161">
    <property type="entry name" value="Trimeric LpxA-like enzymes"/>
    <property type="match status" value="1"/>
</dbReference>
<dbReference type="CDD" id="cd03357">
    <property type="entry name" value="LbH_MAT_GAT"/>
    <property type="match status" value="1"/>
</dbReference>
<evidence type="ECO:0000256" key="5">
    <source>
        <dbReference type="RuleBase" id="RU367021"/>
    </source>
</evidence>
<sequence>MTELEKLEAGLEYCYDDAAVSARKETAIIQCRKYNAIDDTDYDAQYAQLKEMLGSVGEKVWIAKTFSCDNGKNIYIGNNFTGNFNLTILDIREVYIGDNVMIGPGTLITTVGHPLSPMGRRKHLAFAKPVHIGNDVWIGGNVTILPGVTIGNNVVVAAGAVVTKDIPDNCVVGGVPARKIKDIENDTEE</sequence>
<dbReference type="AlphaFoldDB" id="A0A1I1JVU4"/>
<dbReference type="SMART" id="SM01266">
    <property type="entry name" value="Mac"/>
    <property type="match status" value="1"/>
</dbReference>
<organism evidence="7 8">
    <name type="scientific">Ruminococcus albus</name>
    <dbReference type="NCBI Taxonomy" id="1264"/>
    <lineage>
        <taxon>Bacteria</taxon>
        <taxon>Bacillati</taxon>
        <taxon>Bacillota</taxon>
        <taxon>Clostridia</taxon>
        <taxon>Eubacteriales</taxon>
        <taxon>Oscillospiraceae</taxon>
        <taxon>Ruminococcus</taxon>
    </lineage>
</organism>
<dbReference type="EC" id="2.3.1.-" evidence="5"/>
<dbReference type="PANTHER" id="PTHR43017:SF1">
    <property type="entry name" value="ACETYLTRANSFERASE YJL218W-RELATED"/>
    <property type="match status" value="1"/>
</dbReference>
<dbReference type="InterPro" id="IPR011004">
    <property type="entry name" value="Trimer_LpxA-like_sf"/>
</dbReference>
<evidence type="ECO:0000256" key="3">
    <source>
        <dbReference type="ARBA" id="ARBA00022737"/>
    </source>
</evidence>
<evidence type="ECO:0000313" key="8">
    <source>
        <dbReference type="Proteomes" id="UP000182192"/>
    </source>
</evidence>
<evidence type="ECO:0000313" key="7">
    <source>
        <dbReference type="EMBL" id="SFC52371.1"/>
    </source>
</evidence>
<gene>
    <name evidence="7" type="ORF">SAMN02910406_01877</name>
</gene>
<evidence type="ECO:0000256" key="2">
    <source>
        <dbReference type="ARBA" id="ARBA00022679"/>
    </source>
</evidence>
<proteinExistence type="inferred from homology"/>
<reference evidence="7 8" key="1">
    <citation type="submission" date="2016-10" db="EMBL/GenBank/DDBJ databases">
        <authorList>
            <person name="de Groot N.N."/>
        </authorList>
    </citation>
    <scope>NUCLEOTIDE SEQUENCE [LARGE SCALE GENOMIC DNA]</scope>
    <source>
        <strain evidence="7 8">AR67</strain>
    </source>
</reference>
<protein>
    <recommendedName>
        <fullName evidence="5">Acetyltransferase</fullName>
        <ecNumber evidence="5">2.3.1.-</ecNumber>
    </recommendedName>
</protein>
<feature type="domain" description="Maltose/galactoside acetyltransferase" evidence="6">
    <location>
        <begin position="4"/>
        <end position="58"/>
    </location>
</feature>
<accession>A0A1I1JVU4</accession>
<dbReference type="InterPro" id="IPR001451">
    <property type="entry name" value="Hexapep"/>
</dbReference>
<keyword evidence="2 5" id="KW-0808">Transferase</keyword>
<evidence type="ECO:0000259" key="6">
    <source>
        <dbReference type="SMART" id="SM01266"/>
    </source>
</evidence>
<keyword evidence="4 5" id="KW-0012">Acyltransferase</keyword>
<dbReference type="InterPro" id="IPR039369">
    <property type="entry name" value="LacA-like"/>
</dbReference>
<dbReference type="OrthoDB" id="9801697at2"/>
<dbReference type="FunFam" id="2.160.10.10:FF:000025">
    <property type="entry name" value="Hexapeptide-repeat containing-acetyltransferase"/>
    <property type="match status" value="1"/>
</dbReference>
<dbReference type="InterPro" id="IPR018357">
    <property type="entry name" value="Hexapep_transf_CS"/>
</dbReference>
<dbReference type="Proteomes" id="UP000182192">
    <property type="component" value="Unassembled WGS sequence"/>
</dbReference>
<dbReference type="PROSITE" id="PS00101">
    <property type="entry name" value="HEXAPEP_TRANSFERASES"/>
    <property type="match status" value="1"/>
</dbReference>
<dbReference type="EMBL" id="FOKQ01000014">
    <property type="protein sequence ID" value="SFC52371.1"/>
    <property type="molecule type" value="Genomic_DNA"/>
</dbReference>
<dbReference type="Gene3D" id="2.160.10.10">
    <property type="entry name" value="Hexapeptide repeat proteins"/>
    <property type="match status" value="1"/>
</dbReference>